<dbReference type="Proteomes" id="UP000643403">
    <property type="component" value="Unassembled WGS sequence"/>
</dbReference>
<protein>
    <submittedName>
        <fullName evidence="2">Uncharacterized protein</fullName>
    </submittedName>
</protein>
<accession>A0ABQ3BVG2</accession>
<reference evidence="3" key="1">
    <citation type="journal article" date="2019" name="Int. J. Syst. Evol. Microbiol.">
        <title>The Global Catalogue of Microorganisms (GCM) 10K type strain sequencing project: providing services to taxonomists for standard genome sequencing and annotation.</title>
        <authorList>
            <consortium name="The Broad Institute Genomics Platform"/>
            <consortium name="The Broad Institute Genome Sequencing Center for Infectious Disease"/>
            <person name="Wu L."/>
            <person name="Ma J."/>
        </authorList>
    </citation>
    <scope>NUCLEOTIDE SEQUENCE [LARGE SCALE GENOMIC DNA]</scope>
    <source>
        <strain evidence="3">KCTC 22558</strain>
    </source>
</reference>
<evidence type="ECO:0000313" key="2">
    <source>
        <dbReference type="EMBL" id="GGZ58850.1"/>
    </source>
</evidence>
<gene>
    <name evidence="2" type="ORF">GCM10008101_10700</name>
</gene>
<organism evidence="2 3">
    <name type="scientific">Cognatilysobacter xinjiangensis</name>
    <dbReference type="NCBI Taxonomy" id="546892"/>
    <lineage>
        <taxon>Bacteria</taxon>
        <taxon>Pseudomonadati</taxon>
        <taxon>Pseudomonadota</taxon>
        <taxon>Gammaproteobacteria</taxon>
        <taxon>Lysobacterales</taxon>
        <taxon>Lysobacteraceae</taxon>
        <taxon>Cognatilysobacter</taxon>
    </lineage>
</organism>
<dbReference type="EMBL" id="BMXY01000001">
    <property type="protein sequence ID" value="GGZ58850.1"/>
    <property type="molecule type" value="Genomic_DNA"/>
</dbReference>
<evidence type="ECO:0000313" key="3">
    <source>
        <dbReference type="Proteomes" id="UP000643403"/>
    </source>
</evidence>
<evidence type="ECO:0000256" key="1">
    <source>
        <dbReference type="SAM" id="MobiDB-lite"/>
    </source>
</evidence>
<feature type="region of interest" description="Disordered" evidence="1">
    <location>
        <begin position="40"/>
        <end position="61"/>
    </location>
</feature>
<keyword evidence="3" id="KW-1185">Reference proteome</keyword>
<proteinExistence type="predicted"/>
<comment type="caution">
    <text evidence="2">The sequence shown here is derived from an EMBL/GenBank/DDBJ whole genome shotgun (WGS) entry which is preliminary data.</text>
</comment>
<sequence length="61" mass="6139">MAEMQRAVGIGQGAGDEDLAGHGCGVASGVVKYRMQAPRGLGTAAAETETARLPGPSVPRM</sequence>
<name>A0ABQ3BVG2_9GAMM</name>
<feature type="region of interest" description="Disordered" evidence="1">
    <location>
        <begin position="1"/>
        <end position="21"/>
    </location>
</feature>